<gene>
    <name evidence="1" type="ORF">MNBD_GAMMA24-615</name>
</gene>
<dbReference type="EMBL" id="UOFZ01000134">
    <property type="protein sequence ID" value="VAX13777.1"/>
    <property type="molecule type" value="Genomic_DNA"/>
</dbReference>
<protein>
    <submittedName>
        <fullName evidence="1">Uncharacterized protein</fullName>
    </submittedName>
</protein>
<name>A0A3B1CAA4_9ZZZZ</name>
<organism evidence="1">
    <name type="scientific">hydrothermal vent metagenome</name>
    <dbReference type="NCBI Taxonomy" id="652676"/>
    <lineage>
        <taxon>unclassified sequences</taxon>
        <taxon>metagenomes</taxon>
        <taxon>ecological metagenomes</taxon>
    </lineage>
</organism>
<evidence type="ECO:0000313" key="1">
    <source>
        <dbReference type="EMBL" id="VAX13777.1"/>
    </source>
</evidence>
<proteinExistence type="predicted"/>
<feature type="non-terminal residue" evidence="1">
    <location>
        <position position="267"/>
    </location>
</feature>
<dbReference type="AlphaFoldDB" id="A0A3B1CAA4"/>
<sequence length="267" mass="30224">MKVLDAWTTILSESAPPPKEANARFHPLVHATKAKLKSLPPKAADALGISNISISINYVNGIKKTHRRVFSAQAGRIVEFAFSESQLLEYDERFRDKRIAKNKHKIISIKIEFHKPLPNYISEDNVQKFAQGLCRGIFLNALIRGKYIKDTGLSRIDSAMQRSRSDGRFGTIIANTLNLLDIYSGSAVTLYTSICDGVVFLEYSHRNVGNRVHKRAHYCGRKNDSFDLSDEALQMLRRGRPFIRPLPSLSDGKHSNLQSVILRRQIY</sequence>
<reference evidence="1" key="1">
    <citation type="submission" date="2018-06" db="EMBL/GenBank/DDBJ databases">
        <authorList>
            <person name="Zhirakovskaya E."/>
        </authorList>
    </citation>
    <scope>NUCLEOTIDE SEQUENCE</scope>
</reference>
<accession>A0A3B1CAA4</accession>